<keyword evidence="2" id="KW-0963">Cytoplasm</keyword>
<keyword evidence="7" id="KW-0804">Transcription</keyword>
<feature type="modified residue" description="4-aspartylphosphate" evidence="8">
    <location>
        <position position="55"/>
    </location>
</feature>
<evidence type="ECO:0000256" key="7">
    <source>
        <dbReference type="ARBA" id="ARBA00023163"/>
    </source>
</evidence>
<gene>
    <name evidence="11" type="ORF">P4I72_34025</name>
</gene>
<organism evidence="11 12">
    <name type="scientific">Paenibacillus alba</name>
    <dbReference type="NCBI Taxonomy" id="1197127"/>
    <lineage>
        <taxon>Bacteria</taxon>
        <taxon>Bacillati</taxon>
        <taxon>Bacillota</taxon>
        <taxon>Bacilli</taxon>
        <taxon>Bacillales</taxon>
        <taxon>Paenibacillaceae</taxon>
        <taxon>Paenibacillus</taxon>
    </lineage>
</organism>
<evidence type="ECO:0000313" key="11">
    <source>
        <dbReference type="EMBL" id="MEC0232127.1"/>
    </source>
</evidence>
<evidence type="ECO:0000259" key="10">
    <source>
        <dbReference type="PROSITE" id="PS50110"/>
    </source>
</evidence>
<evidence type="ECO:0000313" key="12">
    <source>
        <dbReference type="Proteomes" id="UP001338137"/>
    </source>
</evidence>
<protein>
    <submittedName>
        <fullName evidence="11">Response regulator</fullName>
    </submittedName>
</protein>
<dbReference type="PANTHER" id="PTHR42713:SF3">
    <property type="entry name" value="TRANSCRIPTIONAL REGULATORY PROTEIN HPTR"/>
    <property type="match status" value="1"/>
</dbReference>
<dbReference type="SUPFAM" id="SSF46689">
    <property type="entry name" value="Homeodomain-like"/>
    <property type="match status" value="2"/>
</dbReference>
<dbReference type="PROSITE" id="PS50110">
    <property type="entry name" value="RESPONSE_REGULATORY"/>
    <property type="match status" value="1"/>
</dbReference>
<dbReference type="CDD" id="cd17536">
    <property type="entry name" value="REC_YesN-like"/>
    <property type="match status" value="1"/>
</dbReference>
<feature type="domain" description="HTH araC/xylS-type" evidence="9">
    <location>
        <begin position="435"/>
        <end position="533"/>
    </location>
</feature>
<dbReference type="Pfam" id="PF00072">
    <property type="entry name" value="Response_reg"/>
    <property type="match status" value="1"/>
</dbReference>
<evidence type="ECO:0000259" key="9">
    <source>
        <dbReference type="PROSITE" id="PS01124"/>
    </source>
</evidence>
<dbReference type="InterPro" id="IPR011006">
    <property type="entry name" value="CheY-like_superfamily"/>
</dbReference>
<comment type="subcellular location">
    <subcellularLocation>
        <location evidence="1">Cytoplasm</location>
    </subcellularLocation>
</comment>
<comment type="caution">
    <text evidence="11">The sequence shown here is derived from an EMBL/GenBank/DDBJ whole genome shotgun (WGS) entry which is preliminary data.</text>
</comment>
<dbReference type="SMART" id="SM00342">
    <property type="entry name" value="HTH_ARAC"/>
    <property type="match status" value="1"/>
</dbReference>
<dbReference type="InterPro" id="IPR001789">
    <property type="entry name" value="Sig_transdc_resp-reg_receiver"/>
</dbReference>
<sequence length="543" mass="62389">MFKLMIAEDESAIRNGIIQMTNWELIGIQLIGAASNGTEALEMIQATPPDLLITDIRMPEIDGLELVSRMREIRPDCICILLTGHNDFTYAQAAVKAGAFDFILKPSSPEEIIQTLLRAMKAYNKTAKLKDDVTILEERWRQHLYLVESEVIGRWMHAPKAPGEDRLNQWSHFNTKLLPEAFYLAVISINIGTVDRFRQRPSDWELIRYSVMNVIGETLSEKLQGRLEVVRDSEHFFVLFQDIINEREIRNLFIEAQHNLNAFLDLPSTIGISAACQHINYLHVAYKQAIRALESRFMRGNGEVFFFQELDVATNASLLPEHILREYEQFTLNHLREGQNDLAADGLEEWFRCLKEAELFRRYAQRYAITFSASLIRFIEEQPQTDIGLYGRIVSLAEQIGETDSIDELQGVMQRILQQAVGSMNLKKKIHRTVQQALELIHAQYASNLMLKSTAESIFVSPNYLSSLFKQEMGINFLDYLHQYRVDQAKLLLMQTDAKIGSVAQQVGYFDEAHFARTFKKWTTQSPSLFQKGVKSLPFKPTK</sequence>
<keyword evidence="5" id="KW-0805">Transcription regulation</keyword>
<keyword evidence="3 8" id="KW-0597">Phosphoprotein</keyword>
<dbReference type="PANTHER" id="PTHR42713">
    <property type="entry name" value="HISTIDINE KINASE-RELATED"/>
    <property type="match status" value="1"/>
</dbReference>
<dbReference type="Gene3D" id="3.40.50.2300">
    <property type="match status" value="1"/>
</dbReference>
<keyword evidence="6" id="KW-0238">DNA-binding</keyword>
<dbReference type="RefSeq" id="WP_326076264.1">
    <property type="nucleotide sequence ID" value="NZ_JARLKY010000112.1"/>
</dbReference>
<evidence type="ECO:0000256" key="5">
    <source>
        <dbReference type="ARBA" id="ARBA00023015"/>
    </source>
</evidence>
<evidence type="ECO:0000256" key="6">
    <source>
        <dbReference type="ARBA" id="ARBA00023125"/>
    </source>
</evidence>
<keyword evidence="12" id="KW-1185">Reference proteome</keyword>
<dbReference type="Gene3D" id="1.10.10.60">
    <property type="entry name" value="Homeodomain-like"/>
    <property type="match status" value="2"/>
</dbReference>
<evidence type="ECO:0000256" key="1">
    <source>
        <dbReference type="ARBA" id="ARBA00004496"/>
    </source>
</evidence>
<dbReference type="SUPFAM" id="SSF52172">
    <property type="entry name" value="CheY-like"/>
    <property type="match status" value="1"/>
</dbReference>
<keyword evidence="4" id="KW-0902">Two-component regulatory system</keyword>
<evidence type="ECO:0000256" key="3">
    <source>
        <dbReference type="ARBA" id="ARBA00022553"/>
    </source>
</evidence>
<dbReference type="InterPro" id="IPR051552">
    <property type="entry name" value="HptR"/>
</dbReference>
<dbReference type="InterPro" id="IPR009057">
    <property type="entry name" value="Homeodomain-like_sf"/>
</dbReference>
<dbReference type="Pfam" id="PF12833">
    <property type="entry name" value="HTH_18"/>
    <property type="match status" value="1"/>
</dbReference>
<accession>A0ABU6GD89</accession>
<proteinExistence type="predicted"/>
<dbReference type="Proteomes" id="UP001338137">
    <property type="component" value="Unassembled WGS sequence"/>
</dbReference>
<dbReference type="InterPro" id="IPR018060">
    <property type="entry name" value="HTH_AraC"/>
</dbReference>
<evidence type="ECO:0000256" key="2">
    <source>
        <dbReference type="ARBA" id="ARBA00022490"/>
    </source>
</evidence>
<dbReference type="PROSITE" id="PS01124">
    <property type="entry name" value="HTH_ARAC_FAMILY_2"/>
    <property type="match status" value="1"/>
</dbReference>
<evidence type="ECO:0000256" key="8">
    <source>
        <dbReference type="PROSITE-ProRule" id="PRU00169"/>
    </source>
</evidence>
<name>A0ABU6GD89_9BACL</name>
<reference evidence="11 12" key="1">
    <citation type="submission" date="2023-03" db="EMBL/GenBank/DDBJ databases">
        <title>Bacillus Genome Sequencing.</title>
        <authorList>
            <person name="Dunlap C."/>
        </authorList>
    </citation>
    <scope>NUCLEOTIDE SEQUENCE [LARGE SCALE GENOMIC DNA]</scope>
    <source>
        <strain evidence="11 12">BD-533</strain>
    </source>
</reference>
<evidence type="ECO:0000256" key="4">
    <source>
        <dbReference type="ARBA" id="ARBA00023012"/>
    </source>
</evidence>
<feature type="domain" description="Response regulatory" evidence="10">
    <location>
        <begin position="3"/>
        <end position="120"/>
    </location>
</feature>
<dbReference type="EMBL" id="JARLKY010000112">
    <property type="protein sequence ID" value="MEC0232127.1"/>
    <property type="molecule type" value="Genomic_DNA"/>
</dbReference>
<dbReference type="SMART" id="SM00448">
    <property type="entry name" value="REC"/>
    <property type="match status" value="1"/>
</dbReference>